<evidence type="ECO:0000313" key="1">
    <source>
        <dbReference type="EMBL" id="ORX88467.1"/>
    </source>
</evidence>
<feature type="non-terminal residue" evidence="1">
    <location>
        <position position="1"/>
    </location>
</feature>
<accession>A0A1Y1XRV3</accession>
<comment type="caution">
    <text evidence="1">The sequence shown here is derived from an EMBL/GenBank/DDBJ whole genome shotgun (WGS) entry which is preliminary data.</text>
</comment>
<sequence>SSRSSNNANVGCYHKPVFDTQASRGTINTFHSVVEAASTTTMHFTRTTKRRSTVSLRLIRAVSNLISSASVIDPSFYGAIRGADYQSILILATSRKAEDLLHMIDELSVAQDALFDSLNTLISEWEVLDCEGDDLLREMCEERALFQEMVGATESISSIVNPSWSNHDQAEVDMAIELMANFD</sequence>
<name>A0A1Y1XRV3_9FUNG</name>
<dbReference type="AlphaFoldDB" id="A0A1Y1XRV3"/>
<protein>
    <submittedName>
        <fullName evidence="1">Uncharacterized protein</fullName>
    </submittedName>
</protein>
<evidence type="ECO:0000313" key="2">
    <source>
        <dbReference type="Proteomes" id="UP000193498"/>
    </source>
</evidence>
<dbReference type="InParanoid" id="A0A1Y1XRV3"/>
<keyword evidence="2" id="KW-1185">Reference proteome</keyword>
<reference evidence="1 2" key="1">
    <citation type="submission" date="2016-07" db="EMBL/GenBank/DDBJ databases">
        <title>Pervasive Adenine N6-methylation of Active Genes in Fungi.</title>
        <authorList>
            <consortium name="DOE Joint Genome Institute"/>
            <person name="Mondo S.J."/>
            <person name="Dannebaum R.O."/>
            <person name="Kuo R.C."/>
            <person name="Labutti K."/>
            <person name="Haridas S."/>
            <person name="Kuo A."/>
            <person name="Salamov A."/>
            <person name="Ahrendt S.R."/>
            <person name="Lipzen A."/>
            <person name="Sullivan W."/>
            <person name="Andreopoulos W.B."/>
            <person name="Clum A."/>
            <person name="Lindquist E."/>
            <person name="Daum C."/>
            <person name="Ramamoorthy G.K."/>
            <person name="Gryganskyi A."/>
            <person name="Culley D."/>
            <person name="Magnuson J.K."/>
            <person name="James T.Y."/>
            <person name="O'Malley M.A."/>
            <person name="Stajich J.E."/>
            <person name="Spatafora J.W."/>
            <person name="Visel A."/>
            <person name="Grigoriev I.V."/>
        </authorList>
    </citation>
    <scope>NUCLEOTIDE SEQUENCE [LARGE SCALE GENOMIC DNA]</scope>
    <source>
        <strain evidence="1 2">CBS 931.73</strain>
    </source>
</reference>
<dbReference type="EMBL" id="MCFE01000528">
    <property type="protein sequence ID" value="ORX88467.1"/>
    <property type="molecule type" value="Genomic_DNA"/>
</dbReference>
<proteinExistence type="predicted"/>
<organism evidence="1 2">
    <name type="scientific">Basidiobolus meristosporus CBS 931.73</name>
    <dbReference type="NCBI Taxonomy" id="1314790"/>
    <lineage>
        <taxon>Eukaryota</taxon>
        <taxon>Fungi</taxon>
        <taxon>Fungi incertae sedis</taxon>
        <taxon>Zoopagomycota</taxon>
        <taxon>Entomophthoromycotina</taxon>
        <taxon>Basidiobolomycetes</taxon>
        <taxon>Basidiobolales</taxon>
        <taxon>Basidiobolaceae</taxon>
        <taxon>Basidiobolus</taxon>
    </lineage>
</organism>
<gene>
    <name evidence="1" type="ORF">K493DRAFT_385165</name>
</gene>
<dbReference type="Proteomes" id="UP000193498">
    <property type="component" value="Unassembled WGS sequence"/>
</dbReference>